<reference evidence="1" key="1">
    <citation type="submission" date="2019-12" db="EMBL/GenBank/DDBJ databases">
        <title>Genome sequencing and annotation of Brassica cretica.</title>
        <authorList>
            <person name="Studholme D.J."/>
            <person name="Sarris P.F."/>
        </authorList>
    </citation>
    <scope>NUCLEOTIDE SEQUENCE</scope>
    <source>
        <strain evidence="1">PFS-001/15</strain>
        <tissue evidence="1">Leaf</tissue>
    </source>
</reference>
<comment type="caution">
    <text evidence="1">The sequence shown here is derived from an EMBL/GenBank/DDBJ whole genome shotgun (WGS) entry which is preliminary data.</text>
</comment>
<organism evidence="1 2">
    <name type="scientific">Brassica cretica</name>
    <name type="common">Mustard</name>
    <dbReference type="NCBI Taxonomy" id="69181"/>
    <lineage>
        <taxon>Eukaryota</taxon>
        <taxon>Viridiplantae</taxon>
        <taxon>Streptophyta</taxon>
        <taxon>Embryophyta</taxon>
        <taxon>Tracheophyta</taxon>
        <taxon>Spermatophyta</taxon>
        <taxon>Magnoliopsida</taxon>
        <taxon>eudicotyledons</taxon>
        <taxon>Gunneridae</taxon>
        <taxon>Pentapetalae</taxon>
        <taxon>rosids</taxon>
        <taxon>malvids</taxon>
        <taxon>Brassicales</taxon>
        <taxon>Brassicaceae</taxon>
        <taxon>Brassiceae</taxon>
        <taxon>Brassica</taxon>
    </lineage>
</organism>
<gene>
    <name evidence="1" type="ORF">F2Q68_00021696</name>
</gene>
<evidence type="ECO:0000313" key="1">
    <source>
        <dbReference type="EMBL" id="KAF2537119.1"/>
    </source>
</evidence>
<dbReference type="EMBL" id="QGKW02002228">
    <property type="protein sequence ID" value="KAF2537119.1"/>
    <property type="molecule type" value="Genomic_DNA"/>
</dbReference>
<name>A0A8S9FVS1_BRACR</name>
<protein>
    <submittedName>
        <fullName evidence="1">Uncharacterized protein</fullName>
    </submittedName>
</protein>
<proteinExistence type="predicted"/>
<evidence type="ECO:0000313" key="2">
    <source>
        <dbReference type="Proteomes" id="UP000712281"/>
    </source>
</evidence>
<dbReference type="Proteomes" id="UP000712281">
    <property type="component" value="Unassembled WGS sequence"/>
</dbReference>
<dbReference type="AlphaFoldDB" id="A0A8S9FVS1"/>
<accession>A0A8S9FVS1</accession>
<sequence length="77" mass="8803">MGERCRGLETAKTVRFRRSVDGNEAARGDRWSGEDGFRRERGLENPILAERACFAAKTIVGIKEREKKGKDFFVELK</sequence>